<keyword evidence="2 9" id="KW-0812">Transmembrane</keyword>
<dbReference type="Pfam" id="PF00028">
    <property type="entry name" value="Cadherin"/>
    <property type="match status" value="2"/>
</dbReference>
<evidence type="ECO:0000256" key="9">
    <source>
        <dbReference type="SAM" id="Phobius"/>
    </source>
</evidence>
<dbReference type="SUPFAM" id="SSF49313">
    <property type="entry name" value="Cadherin-like"/>
    <property type="match status" value="4"/>
</dbReference>
<feature type="domain" description="Cadherin" evidence="11">
    <location>
        <begin position="360"/>
        <end position="416"/>
    </location>
</feature>
<dbReference type="Proteomes" id="UP000549394">
    <property type="component" value="Unassembled WGS sequence"/>
</dbReference>
<comment type="caution">
    <text evidence="12">The sequence shown here is derived from an EMBL/GenBank/DDBJ whole genome shotgun (WGS) entry which is preliminary data.</text>
</comment>
<feature type="domain" description="Cadherin" evidence="11">
    <location>
        <begin position="417"/>
        <end position="517"/>
    </location>
</feature>
<protein>
    <submittedName>
        <fullName evidence="12">DgyrCDS2803</fullName>
    </submittedName>
</protein>
<dbReference type="PROSITE" id="PS50268">
    <property type="entry name" value="CADHERIN_2"/>
    <property type="match status" value="6"/>
</dbReference>
<dbReference type="PRINTS" id="PR00205">
    <property type="entry name" value="CADHERIN"/>
</dbReference>
<evidence type="ECO:0000256" key="10">
    <source>
        <dbReference type="SAM" id="SignalP"/>
    </source>
</evidence>
<keyword evidence="6 9" id="KW-0472">Membrane</keyword>
<keyword evidence="5 9" id="KW-1133">Transmembrane helix</keyword>
<dbReference type="GO" id="GO:0005886">
    <property type="term" value="C:plasma membrane"/>
    <property type="evidence" value="ECO:0007669"/>
    <property type="project" value="InterPro"/>
</dbReference>
<keyword evidence="13" id="KW-1185">Reference proteome</keyword>
<evidence type="ECO:0000259" key="11">
    <source>
        <dbReference type="PROSITE" id="PS50268"/>
    </source>
</evidence>
<keyword evidence="10" id="KW-0732">Signal</keyword>
<feature type="domain" description="Cadherin" evidence="11">
    <location>
        <begin position="209"/>
        <end position="315"/>
    </location>
</feature>
<accession>A0A7I8VE32</accession>
<evidence type="ECO:0000256" key="3">
    <source>
        <dbReference type="ARBA" id="ARBA00022737"/>
    </source>
</evidence>
<gene>
    <name evidence="12" type="ORF">DGYR_LOCUS2598</name>
</gene>
<dbReference type="SMART" id="SM00112">
    <property type="entry name" value="CA"/>
    <property type="match status" value="5"/>
</dbReference>
<evidence type="ECO:0000313" key="12">
    <source>
        <dbReference type="EMBL" id="CAD5113641.1"/>
    </source>
</evidence>
<feature type="chain" id="PRO_5029616127" evidence="10">
    <location>
        <begin position="18"/>
        <end position="748"/>
    </location>
</feature>
<feature type="signal peptide" evidence="10">
    <location>
        <begin position="1"/>
        <end position="17"/>
    </location>
</feature>
<evidence type="ECO:0000256" key="2">
    <source>
        <dbReference type="ARBA" id="ARBA00022692"/>
    </source>
</evidence>
<dbReference type="AlphaFoldDB" id="A0A7I8VE32"/>
<comment type="subcellular location">
    <subcellularLocation>
        <location evidence="1">Membrane</location>
        <topology evidence="1">Single-pass membrane protein</topology>
    </subcellularLocation>
</comment>
<dbReference type="Gene3D" id="2.60.40.60">
    <property type="entry name" value="Cadherins"/>
    <property type="match status" value="7"/>
</dbReference>
<evidence type="ECO:0000313" key="13">
    <source>
        <dbReference type="Proteomes" id="UP000549394"/>
    </source>
</evidence>
<dbReference type="InterPro" id="IPR015919">
    <property type="entry name" value="Cadherin-like_sf"/>
</dbReference>
<name>A0A7I8VE32_9ANNE</name>
<feature type="transmembrane region" description="Helical" evidence="9">
    <location>
        <begin position="713"/>
        <end position="735"/>
    </location>
</feature>
<evidence type="ECO:0000256" key="7">
    <source>
        <dbReference type="ARBA" id="ARBA00023180"/>
    </source>
</evidence>
<dbReference type="PROSITE" id="PS00232">
    <property type="entry name" value="CADHERIN_1"/>
    <property type="match status" value="3"/>
</dbReference>
<evidence type="ECO:0000256" key="8">
    <source>
        <dbReference type="PROSITE-ProRule" id="PRU00043"/>
    </source>
</evidence>
<dbReference type="PANTHER" id="PTHR24028">
    <property type="entry name" value="CADHERIN-87A"/>
    <property type="match status" value="1"/>
</dbReference>
<dbReference type="GO" id="GO:0005509">
    <property type="term" value="F:calcium ion binding"/>
    <property type="evidence" value="ECO:0007669"/>
    <property type="project" value="UniProtKB-UniRule"/>
</dbReference>
<evidence type="ECO:0000256" key="5">
    <source>
        <dbReference type="ARBA" id="ARBA00022989"/>
    </source>
</evidence>
<evidence type="ECO:0000256" key="1">
    <source>
        <dbReference type="ARBA" id="ARBA00004167"/>
    </source>
</evidence>
<keyword evidence="3" id="KW-0677">Repeat</keyword>
<sequence>MLPFLLLFSLGFSETLRLHVNEETPIGFRLLELEKNKSYRLLTDTDLFRLSQGVVYVNNRIDRETLCKPGPVCATQLEFAVLPIEKLEILRINITIDDINDNPPIVKPEIVRIKITESTPLDALFPIASVKDADGEDYGIKTVQLEDSYFGVVHESDELRLILKRMIDYERLDNTIMNMSISISDGYYNTSLSIIAEIIDINDNPPIFEKEEYIIDIYENLTINTQILNLKAVDLDSTIQFRLVKYSLSTNQYFGVDAYNGTLKTLKKLNYEAKRLFHLTATATDAGGLYSRTSIIIRLLNINERSFRIKVTPITGYDNELLIKENLLANSVVALVKVELDEWEESVNNVECFSDESEKFKVSRLDNQLVLLTNTSFDREFEERFSSRVICVNLGVYRNQSIDVRIVDENDNAPEFVQSEWIVEVEENIPPATLIAISATDSDKGLNSELRYEIYGEDCFQIHPIFGTLSSTCEFDFEVRTVYNLTVHVFDGGEPSLNNSVGVKVIVKNLLDTQPECLDNEFRVLENEGGVYLGQISFRNPENSTVFFSKYDEKRFSISNESVFLREPIDRERLQTVNLRPLILYDLDPRVNSTCQLVINIVDLNDNVPEIVFPSNDSTLHLPESSFNRNRKLLSIVIRDDDEGLNGEIDVFLKPEICFRLDGLDVVFDCSTSNIGDVFNLELFASDKGTPALNTSVTFKIIRIEDAEEKENYLPFILTVTLSAILLGSLIIILVRTIKIQRKKVIIS</sequence>
<dbReference type="InterPro" id="IPR050174">
    <property type="entry name" value="Protocadherin/Cadherin-CA"/>
</dbReference>
<proteinExistence type="predicted"/>
<evidence type="ECO:0000256" key="4">
    <source>
        <dbReference type="ARBA" id="ARBA00022837"/>
    </source>
</evidence>
<organism evidence="12 13">
    <name type="scientific">Dimorphilus gyrociliatus</name>
    <dbReference type="NCBI Taxonomy" id="2664684"/>
    <lineage>
        <taxon>Eukaryota</taxon>
        <taxon>Metazoa</taxon>
        <taxon>Spiralia</taxon>
        <taxon>Lophotrochozoa</taxon>
        <taxon>Annelida</taxon>
        <taxon>Polychaeta</taxon>
        <taxon>Polychaeta incertae sedis</taxon>
        <taxon>Dinophilidae</taxon>
        <taxon>Dimorphilus</taxon>
    </lineage>
</organism>
<feature type="domain" description="Cadherin" evidence="11">
    <location>
        <begin position="39"/>
        <end position="106"/>
    </location>
</feature>
<keyword evidence="7" id="KW-0325">Glycoprotein</keyword>
<dbReference type="InterPro" id="IPR020894">
    <property type="entry name" value="Cadherin_CS"/>
</dbReference>
<feature type="domain" description="Cadherin" evidence="11">
    <location>
        <begin position="530"/>
        <end position="611"/>
    </location>
</feature>
<dbReference type="GO" id="GO:0007156">
    <property type="term" value="P:homophilic cell adhesion via plasma membrane adhesion molecules"/>
    <property type="evidence" value="ECO:0007669"/>
    <property type="project" value="InterPro"/>
</dbReference>
<feature type="domain" description="Cadherin" evidence="11">
    <location>
        <begin position="107"/>
        <end position="208"/>
    </location>
</feature>
<reference evidence="12 13" key="1">
    <citation type="submission" date="2020-08" db="EMBL/GenBank/DDBJ databases">
        <authorList>
            <person name="Hejnol A."/>
        </authorList>
    </citation>
    <scope>NUCLEOTIDE SEQUENCE [LARGE SCALE GENOMIC DNA]</scope>
</reference>
<dbReference type="PANTHER" id="PTHR24028:SF146">
    <property type="entry name" value="CADHERIN 96CB, ISOFORM D-RELATED"/>
    <property type="match status" value="1"/>
</dbReference>
<dbReference type="InterPro" id="IPR002126">
    <property type="entry name" value="Cadherin-like_dom"/>
</dbReference>
<keyword evidence="4 8" id="KW-0106">Calcium</keyword>
<evidence type="ECO:0000256" key="6">
    <source>
        <dbReference type="ARBA" id="ARBA00023136"/>
    </source>
</evidence>
<dbReference type="CDD" id="cd11304">
    <property type="entry name" value="Cadherin_repeat"/>
    <property type="match status" value="3"/>
</dbReference>
<dbReference type="EMBL" id="CAJFCJ010000004">
    <property type="protein sequence ID" value="CAD5113641.1"/>
    <property type="molecule type" value="Genomic_DNA"/>
</dbReference>
<dbReference type="OrthoDB" id="6252479at2759"/>